<proteinExistence type="predicted"/>
<dbReference type="GO" id="GO:0005549">
    <property type="term" value="F:odorant binding"/>
    <property type="evidence" value="ECO:0007669"/>
    <property type="project" value="InterPro"/>
</dbReference>
<organism evidence="2 3">
    <name type="scientific">Leptosia nina</name>
    <dbReference type="NCBI Taxonomy" id="320188"/>
    <lineage>
        <taxon>Eukaryota</taxon>
        <taxon>Metazoa</taxon>
        <taxon>Ecdysozoa</taxon>
        <taxon>Arthropoda</taxon>
        <taxon>Hexapoda</taxon>
        <taxon>Insecta</taxon>
        <taxon>Pterygota</taxon>
        <taxon>Neoptera</taxon>
        <taxon>Endopterygota</taxon>
        <taxon>Lepidoptera</taxon>
        <taxon>Glossata</taxon>
        <taxon>Ditrysia</taxon>
        <taxon>Papilionoidea</taxon>
        <taxon>Pieridae</taxon>
        <taxon>Pierinae</taxon>
        <taxon>Leptosia</taxon>
    </lineage>
</organism>
<name>A0AAV1JUS3_9NEOP</name>
<feature type="signal peptide" evidence="1">
    <location>
        <begin position="1"/>
        <end position="15"/>
    </location>
</feature>
<dbReference type="SUPFAM" id="SSF47565">
    <property type="entry name" value="Insect pheromone/odorant-binding proteins"/>
    <property type="match status" value="1"/>
</dbReference>
<dbReference type="InterPro" id="IPR006170">
    <property type="entry name" value="PBP/GOBP"/>
</dbReference>
<dbReference type="EMBL" id="CAVLEF010000146">
    <property type="protein sequence ID" value="CAK1552506.1"/>
    <property type="molecule type" value="Genomic_DNA"/>
</dbReference>
<keyword evidence="3" id="KW-1185">Reference proteome</keyword>
<sequence length="226" mass="25724">MFLTLLLSIPILVICTNDGNIHLLEEEIASAIHSCSLDIPKTRQRRSEESRIDGNTRQDTNQYYHERRSGQNQMHVLNGTDYDYMGYGEGDVGEKFIKTLPRPALSNNGTNNSDNALYRNKRSNSLIRQSGTDQCLSQCVFANLQVVDAKGIPRETQLWNKIQTSVNSQQSRTLIRDQLRACFLELESETEDNGCSYSNKLERCLMLQLTDRNTDKIKQSNETSPV</sequence>
<dbReference type="AlphaFoldDB" id="A0AAV1JUS3"/>
<dbReference type="Proteomes" id="UP001497472">
    <property type="component" value="Unassembled WGS sequence"/>
</dbReference>
<evidence type="ECO:0000313" key="2">
    <source>
        <dbReference type="EMBL" id="CAK1552506.1"/>
    </source>
</evidence>
<dbReference type="Gene3D" id="1.10.238.20">
    <property type="entry name" value="Pheromone/general odorant binding protein domain"/>
    <property type="match status" value="1"/>
</dbReference>
<reference evidence="2 3" key="1">
    <citation type="submission" date="2023-11" db="EMBL/GenBank/DDBJ databases">
        <authorList>
            <person name="Okamura Y."/>
        </authorList>
    </citation>
    <scope>NUCLEOTIDE SEQUENCE [LARGE SCALE GENOMIC DNA]</scope>
</reference>
<keyword evidence="1" id="KW-0732">Signal</keyword>
<evidence type="ECO:0000313" key="3">
    <source>
        <dbReference type="Proteomes" id="UP001497472"/>
    </source>
</evidence>
<dbReference type="Pfam" id="PF01395">
    <property type="entry name" value="PBP_GOBP"/>
    <property type="match status" value="1"/>
</dbReference>
<gene>
    <name evidence="2" type="ORF">LNINA_LOCUS11547</name>
</gene>
<comment type="caution">
    <text evidence="2">The sequence shown here is derived from an EMBL/GenBank/DDBJ whole genome shotgun (WGS) entry which is preliminary data.</text>
</comment>
<evidence type="ECO:0000256" key="1">
    <source>
        <dbReference type="SAM" id="SignalP"/>
    </source>
</evidence>
<protein>
    <submittedName>
        <fullName evidence="2">Uncharacterized protein</fullName>
    </submittedName>
</protein>
<accession>A0AAV1JUS3</accession>
<dbReference type="InterPro" id="IPR036728">
    <property type="entry name" value="PBP_GOBP_sf"/>
</dbReference>
<feature type="chain" id="PRO_5043785288" evidence="1">
    <location>
        <begin position="16"/>
        <end position="226"/>
    </location>
</feature>